<dbReference type="Gramene" id="KGN48970">
    <property type="protein sequence ID" value="KGN48970"/>
    <property type="gene ID" value="Csa_6G507430"/>
</dbReference>
<dbReference type="KEGG" id="csv:101218271"/>
<dbReference type="InterPro" id="IPR005174">
    <property type="entry name" value="KIB1-4_b-propeller"/>
</dbReference>
<dbReference type="Gene3D" id="1.20.1280.50">
    <property type="match status" value="1"/>
</dbReference>
<feature type="domain" description="KIB1-4 beta-propeller" evidence="1">
    <location>
        <begin position="92"/>
        <end position="349"/>
    </location>
</feature>
<dbReference type="OrthoDB" id="638130at2759"/>
<dbReference type="PANTHER" id="PTHR47123">
    <property type="entry name" value="F-BOX PROTEIN SKIP23"/>
    <property type="match status" value="1"/>
</dbReference>
<evidence type="ECO:0000313" key="3">
    <source>
        <dbReference type="Proteomes" id="UP000029981"/>
    </source>
</evidence>
<dbReference type="SUPFAM" id="SSF81383">
    <property type="entry name" value="F-box domain"/>
    <property type="match status" value="1"/>
</dbReference>
<dbReference type="Proteomes" id="UP000029981">
    <property type="component" value="Chromosome 6"/>
</dbReference>
<dbReference type="PANTHER" id="PTHR47123:SF28">
    <property type="entry name" value="F-BOX DOMAIN-CONTAINING PROTEIN"/>
    <property type="match status" value="1"/>
</dbReference>
<evidence type="ECO:0000259" key="1">
    <source>
        <dbReference type="Pfam" id="PF03478"/>
    </source>
</evidence>
<dbReference type="Pfam" id="PF03478">
    <property type="entry name" value="Beta-prop_KIB1-4"/>
    <property type="match status" value="1"/>
</dbReference>
<dbReference type="AlphaFoldDB" id="A0A0A0KGT9"/>
<reference evidence="2 3" key="4">
    <citation type="journal article" date="2011" name="BMC Genomics">
        <title>RNA-Seq improves annotation of protein-coding genes in the cucumber genome.</title>
        <authorList>
            <person name="Li Z."/>
            <person name="Zhang Z."/>
            <person name="Yan P."/>
            <person name="Huang S."/>
            <person name="Fei Z."/>
            <person name="Lin K."/>
        </authorList>
    </citation>
    <scope>NUCLEOTIDE SEQUENCE [LARGE SCALE GENOMIC DNA]</scope>
    <source>
        <strain evidence="3">cv. 9930</strain>
    </source>
</reference>
<reference evidence="2 3" key="1">
    <citation type="journal article" date="2009" name="Nat. Genet.">
        <title>The genome of the cucumber, Cucumis sativus L.</title>
        <authorList>
            <person name="Huang S."/>
            <person name="Li R."/>
            <person name="Zhang Z."/>
            <person name="Li L."/>
            <person name="Gu X."/>
            <person name="Fan W."/>
            <person name="Lucas W.J."/>
            <person name="Wang X."/>
            <person name="Xie B."/>
            <person name="Ni P."/>
            <person name="Ren Y."/>
            <person name="Zhu H."/>
            <person name="Li J."/>
            <person name="Lin K."/>
            <person name="Jin W."/>
            <person name="Fei Z."/>
            <person name="Li G."/>
            <person name="Staub J."/>
            <person name="Kilian A."/>
            <person name="van der Vossen E.A."/>
            <person name="Wu Y."/>
            <person name="Guo J."/>
            <person name="He J."/>
            <person name="Jia Z."/>
            <person name="Ren Y."/>
            <person name="Tian G."/>
            <person name="Lu Y."/>
            <person name="Ruan J."/>
            <person name="Qian W."/>
            <person name="Wang M."/>
            <person name="Huang Q."/>
            <person name="Li B."/>
            <person name="Xuan Z."/>
            <person name="Cao J."/>
            <person name="Asan"/>
            <person name="Wu Z."/>
            <person name="Zhang J."/>
            <person name="Cai Q."/>
            <person name="Bai Y."/>
            <person name="Zhao B."/>
            <person name="Han Y."/>
            <person name="Li Y."/>
            <person name="Li X."/>
            <person name="Wang S."/>
            <person name="Shi Q."/>
            <person name="Liu S."/>
            <person name="Cho W.K."/>
            <person name="Kim J.Y."/>
            <person name="Xu Y."/>
            <person name="Heller-Uszynska K."/>
            <person name="Miao H."/>
            <person name="Cheng Z."/>
            <person name="Zhang S."/>
            <person name="Wu J."/>
            <person name="Yang Y."/>
            <person name="Kang H."/>
            <person name="Li M."/>
            <person name="Liang H."/>
            <person name="Ren X."/>
            <person name="Shi Z."/>
            <person name="Wen M."/>
            <person name="Jian M."/>
            <person name="Yang H."/>
            <person name="Zhang G."/>
            <person name="Yang Z."/>
            <person name="Chen R."/>
            <person name="Liu S."/>
            <person name="Li J."/>
            <person name="Ma L."/>
            <person name="Liu H."/>
            <person name="Zhou Y."/>
            <person name="Zhao J."/>
            <person name="Fang X."/>
            <person name="Li G."/>
            <person name="Fang L."/>
            <person name="Li Y."/>
            <person name="Liu D."/>
            <person name="Zheng H."/>
            <person name="Zhang Y."/>
            <person name="Qin N."/>
            <person name="Li Z."/>
            <person name="Yang G."/>
            <person name="Yang S."/>
            <person name="Bolund L."/>
            <person name="Kristiansen K."/>
            <person name="Zheng H."/>
            <person name="Li S."/>
            <person name="Zhang X."/>
            <person name="Yang H."/>
            <person name="Wang J."/>
            <person name="Sun R."/>
            <person name="Zhang B."/>
            <person name="Jiang S."/>
            <person name="Wang J."/>
            <person name="Du Y."/>
            <person name="Li S."/>
        </authorList>
    </citation>
    <scope>NUCLEOTIDE SEQUENCE [LARGE SCALE GENOMIC DNA]</scope>
    <source>
        <strain evidence="3">cv. 9930</strain>
    </source>
</reference>
<dbReference type="OMA" id="NNMEGEF"/>
<sequence length="384" mass="43878">MEKSRVRWSDLPPQLWPLIGKRLDNYIDIVRFRSVCRSWRASLPQLNAISLLSPLLVSHPFDHRIEDALVIRRIIYGTSPLRHHQTSTYPSSSSSSSRASAGWLAKVETTNLGKLRFLTPLSTDWVKSRNQVFRKEVNLLDFRIHEVAKSYILRSTIGGILFINKVVVFPDSAWIDVKKTSIIVAVNIEGKLGYTKVGDYKWTLIGSPNFCFADLIVYEGEIYTVDRLGTVFLIDSSMKLVQISPELGVISNEKHLIECGGEIYVVDRFLEQKKDPELLNSWFDEPMPRVVDFKVHRLDQEIMGKSRWVEVKNLGNRAFVVGHNSFSVSAADFEGFKENCIYFSDELQSDLGYGFSTHVLDLEERTIVKASPQIFRAPPIWLHS</sequence>
<dbReference type="InterPro" id="IPR051304">
    <property type="entry name" value="SCF_F-box_domain"/>
</dbReference>
<dbReference type="InterPro" id="IPR036047">
    <property type="entry name" value="F-box-like_dom_sf"/>
</dbReference>
<dbReference type="EMBL" id="CM002927">
    <property type="protein sequence ID" value="KGN48970.1"/>
    <property type="molecule type" value="Genomic_DNA"/>
</dbReference>
<evidence type="ECO:0000313" key="2">
    <source>
        <dbReference type="EMBL" id="KGN48970.1"/>
    </source>
</evidence>
<gene>
    <name evidence="2" type="ORF">Csa_6G507430</name>
</gene>
<dbReference type="STRING" id="3659.A0A0A0KGT9"/>
<reference evidence="2 3" key="2">
    <citation type="journal article" date="2009" name="PLoS ONE">
        <title>An integrated genetic and cytogenetic map of the cucumber genome.</title>
        <authorList>
            <person name="Ren Y."/>
            <person name="Zhang Z."/>
            <person name="Liu J."/>
            <person name="Staub J.E."/>
            <person name="Han Y."/>
            <person name="Cheng Z."/>
            <person name="Li X."/>
            <person name="Lu J."/>
            <person name="Miao H."/>
            <person name="Kang H."/>
            <person name="Xie B."/>
            <person name="Gu X."/>
            <person name="Wang X."/>
            <person name="Du Y."/>
            <person name="Jin W."/>
            <person name="Huang S."/>
        </authorList>
    </citation>
    <scope>NUCLEOTIDE SEQUENCE [LARGE SCALE GENOMIC DNA]</scope>
    <source>
        <strain evidence="3">cv. 9930</strain>
    </source>
</reference>
<accession>A0A0A0KGT9</accession>
<dbReference type="GO" id="GO:0016567">
    <property type="term" value="P:protein ubiquitination"/>
    <property type="evidence" value="ECO:0000318"/>
    <property type="project" value="GO_Central"/>
</dbReference>
<proteinExistence type="predicted"/>
<protein>
    <recommendedName>
        <fullName evidence="1">KIB1-4 beta-propeller domain-containing protein</fullName>
    </recommendedName>
</protein>
<name>A0A0A0KGT9_CUCSA</name>
<keyword evidence="3" id="KW-1185">Reference proteome</keyword>
<dbReference type="eggNOG" id="ENOG502QW71">
    <property type="taxonomic scope" value="Eukaryota"/>
</dbReference>
<reference evidence="2 3" key="3">
    <citation type="journal article" date="2010" name="BMC Genomics">
        <title>Transcriptome sequencing and comparative analysis of cucumber flowers with different sex types.</title>
        <authorList>
            <person name="Guo S."/>
            <person name="Zheng Y."/>
            <person name="Joung J.G."/>
            <person name="Liu S."/>
            <person name="Zhang Z."/>
            <person name="Crasta O.R."/>
            <person name="Sobral B.W."/>
            <person name="Xu Y."/>
            <person name="Huang S."/>
            <person name="Fei Z."/>
        </authorList>
    </citation>
    <scope>NUCLEOTIDE SEQUENCE [LARGE SCALE GENOMIC DNA]</scope>
    <source>
        <strain evidence="3">cv. 9930</strain>
    </source>
</reference>
<organism evidence="2 3">
    <name type="scientific">Cucumis sativus</name>
    <name type="common">Cucumber</name>
    <dbReference type="NCBI Taxonomy" id="3659"/>
    <lineage>
        <taxon>Eukaryota</taxon>
        <taxon>Viridiplantae</taxon>
        <taxon>Streptophyta</taxon>
        <taxon>Embryophyta</taxon>
        <taxon>Tracheophyta</taxon>
        <taxon>Spermatophyta</taxon>
        <taxon>Magnoliopsida</taxon>
        <taxon>eudicotyledons</taxon>
        <taxon>Gunneridae</taxon>
        <taxon>Pentapetalae</taxon>
        <taxon>rosids</taxon>
        <taxon>fabids</taxon>
        <taxon>Cucurbitales</taxon>
        <taxon>Cucurbitaceae</taxon>
        <taxon>Benincaseae</taxon>
        <taxon>Cucumis</taxon>
    </lineage>
</organism>